<protein>
    <recommendedName>
        <fullName evidence="4">DUF669 domain-containing protein</fullName>
    </recommendedName>
</protein>
<dbReference type="RefSeq" id="WP_153494090.1">
    <property type="nucleotide sequence ID" value="NZ_VDFN01000001.1"/>
</dbReference>
<proteinExistence type="predicted"/>
<comment type="caution">
    <text evidence="2">The sequence shown here is derived from an EMBL/GenBank/DDBJ whole genome shotgun (WGS) entry which is preliminary data.</text>
</comment>
<reference evidence="2 3" key="1">
    <citation type="journal article" date="2019" name="Syst. Appl. Microbiol.">
        <title>Polyphasic characterization of two novel Lactobacillus spp. isolated from blown salami packages: Description of Lactobacillus halodurans sp. nov. and Lactobacillus salsicarnum sp. nov.</title>
        <authorList>
            <person name="Schuster J.A."/>
            <person name="Klingl A."/>
            <person name="Vogel R.F."/>
            <person name="Ehrmann M.A."/>
        </authorList>
    </citation>
    <scope>NUCLEOTIDE SEQUENCE [LARGE SCALE GENOMIC DNA]</scope>
    <source>
        <strain evidence="2 3">TMW 1.2098</strain>
    </source>
</reference>
<evidence type="ECO:0000313" key="3">
    <source>
        <dbReference type="Proteomes" id="UP000436655"/>
    </source>
</evidence>
<name>A0ABW9P3X4_9LACO</name>
<feature type="region of interest" description="Disordered" evidence="1">
    <location>
        <begin position="151"/>
        <end position="191"/>
    </location>
</feature>
<dbReference type="Proteomes" id="UP000436655">
    <property type="component" value="Unassembled WGS sequence"/>
</dbReference>
<evidence type="ECO:0000256" key="1">
    <source>
        <dbReference type="SAM" id="MobiDB-lite"/>
    </source>
</evidence>
<dbReference type="EMBL" id="VDFN01000001">
    <property type="protein sequence ID" value="MQS43960.1"/>
    <property type="molecule type" value="Genomic_DNA"/>
</dbReference>
<evidence type="ECO:0008006" key="4">
    <source>
        <dbReference type="Google" id="ProtNLM"/>
    </source>
</evidence>
<sequence>MSLRDRKNAVLDGFDPKKDKINGYEGLQEGKYHMVVEQISATKFGQLSVRSQVLEGAEQGQIDFINVGLDETKQNGEPLPDFVIDRNIKTIASLAAVLGIALTDDAWDDIQKMVDEFQAGEGKQFNMDLTLSENKKRPEYPFKSYEFEEIAEDPLEQTAPEIKDEDLPFGNTPAPTDKDMLADMDDDEAPF</sequence>
<gene>
    <name evidence="2" type="ORF">FHL03_00520</name>
</gene>
<keyword evidence="3" id="KW-1185">Reference proteome</keyword>
<organism evidence="2 3">
    <name type="scientific">Companilactobacillus mishanensis</name>
    <dbReference type="NCBI Taxonomy" id="2486008"/>
    <lineage>
        <taxon>Bacteria</taxon>
        <taxon>Bacillati</taxon>
        <taxon>Bacillota</taxon>
        <taxon>Bacilli</taxon>
        <taxon>Lactobacillales</taxon>
        <taxon>Lactobacillaceae</taxon>
        <taxon>Companilactobacillus</taxon>
    </lineage>
</organism>
<feature type="compositionally biased region" description="Acidic residues" evidence="1">
    <location>
        <begin position="182"/>
        <end position="191"/>
    </location>
</feature>
<evidence type="ECO:0000313" key="2">
    <source>
        <dbReference type="EMBL" id="MQS43960.1"/>
    </source>
</evidence>
<accession>A0ABW9P3X4</accession>